<organism evidence="1 2">
    <name type="scientific">Enterocloster hominis</name>
    <name type="common">ex Hitch et al. 2024</name>
    <dbReference type="NCBI Taxonomy" id="1917870"/>
    <lineage>
        <taxon>Bacteria</taxon>
        <taxon>Bacillati</taxon>
        <taxon>Bacillota</taxon>
        <taxon>Clostridia</taxon>
        <taxon>Lachnospirales</taxon>
        <taxon>Lachnospiraceae</taxon>
        <taxon>Enterocloster</taxon>
    </lineage>
</organism>
<gene>
    <name evidence="1" type="ORF">WMQ36_07785</name>
</gene>
<keyword evidence="2" id="KW-1185">Reference proteome</keyword>
<dbReference type="RefSeq" id="WP_008718860.1">
    <property type="nucleotide sequence ID" value="NZ_JBBMFM010000020.1"/>
</dbReference>
<evidence type="ECO:0000313" key="2">
    <source>
        <dbReference type="Proteomes" id="UP001454086"/>
    </source>
</evidence>
<protein>
    <submittedName>
        <fullName evidence="1">Uncharacterized protein</fullName>
    </submittedName>
</protein>
<comment type="caution">
    <text evidence="1">The sequence shown here is derived from an EMBL/GenBank/DDBJ whole genome shotgun (WGS) entry which is preliminary data.</text>
</comment>
<reference evidence="1 2" key="1">
    <citation type="submission" date="2024-03" db="EMBL/GenBank/DDBJ databases">
        <title>Human intestinal bacterial collection.</title>
        <authorList>
            <person name="Pauvert C."/>
            <person name="Hitch T.C.A."/>
            <person name="Clavel T."/>
        </authorList>
    </citation>
    <scope>NUCLEOTIDE SEQUENCE [LARGE SCALE GENOMIC DNA]</scope>
    <source>
        <strain evidence="1 2">CLA-SR-H021</strain>
    </source>
</reference>
<sequence>MYFPTGYRMMFDYLDSLYQRTKADELGVLLGSMSLLVDGEPADPAHGPDWEQAVRQAVDPSSQTFSPSGLAYGSMLLFLRNWAAIGSDGTVSDICDSLEGKRELDFWDECVRRVLQNEDTPFMKLTNGSPADVLKD</sequence>
<dbReference type="Proteomes" id="UP001454086">
    <property type="component" value="Unassembled WGS sequence"/>
</dbReference>
<evidence type="ECO:0000313" key="1">
    <source>
        <dbReference type="EMBL" id="MEQ2424870.1"/>
    </source>
</evidence>
<name>A0ABV1D393_9FIRM</name>
<proteinExistence type="predicted"/>
<accession>A0ABV1D393</accession>
<dbReference type="EMBL" id="JBBMFM010000020">
    <property type="protein sequence ID" value="MEQ2424870.1"/>
    <property type="molecule type" value="Genomic_DNA"/>
</dbReference>